<proteinExistence type="predicted"/>
<keyword evidence="2" id="KW-0328">Glycosyltransferase</keyword>
<reference evidence="10 11" key="1">
    <citation type="journal article" date="2018" name="Plant J.">
        <title>Genome sequences of Chlorella sorokiniana UTEX 1602 and Micractinium conductrix SAG 241.80: implications to maltose excretion by a green alga.</title>
        <authorList>
            <person name="Arriola M.B."/>
            <person name="Velmurugan N."/>
            <person name="Zhang Y."/>
            <person name="Plunkett M.H."/>
            <person name="Hondzo H."/>
            <person name="Barney B.M."/>
        </authorList>
    </citation>
    <scope>NUCLEOTIDE SEQUENCE [LARGE SCALE GENOMIC DNA]</scope>
    <source>
        <strain evidence="11">UTEX 1602</strain>
    </source>
</reference>
<dbReference type="GO" id="GO:0016757">
    <property type="term" value="F:glycosyltransferase activity"/>
    <property type="evidence" value="ECO:0007669"/>
    <property type="project" value="UniProtKB-KW"/>
</dbReference>
<evidence type="ECO:0000256" key="5">
    <source>
        <dbReference type="ARBA" id="ARBA00022989"/>
    </source>
</evidence>
<dbReference type="InterPro" id="IPR044845">
    <property type="entry name" value="HPAT/SRGT1-like"/>
</dbReference>
<sequence>MGSTADHREAPPHAAVRRPPSRQELGSRLPWALTVVLAVGLLYTWLAPAGQPAGVANQQLHSGAAGTAAASHGGGSWPTTGDTIHTILASNGGPYINYQTLALYGSWRRVRRMPGGEKMVAFTRILHRTAHDELSAFVPTVKVQPKHPECDGREAEPGRRWVTECKWPPANRINATAQFFQAVLADPSLVKAPYLYYIEPDFLLVKPVVAPGPAEGAAPALGFFYPNVFPEYPQWKDLITRKLFPPGLGPLSAVPRSGPAPVVMRVADWVRAAPRWVDIADQMETEPELVKGLDWVRDMYSFCIAMAVERIPLRLEGGMRSTLIVLPPAANGLGSATGLHYTYASRIRWAANASLAWQFEKRAWTRQRIMEEVPPVPLPPPWQPGLLIGPGDNKPPLSKEQHELFTLLAETFNRGLEEVGGKNFREVLGPGAEPAREIPAPAAAAAAAATSGVG</sequence>
<evidence type="ECO:0000259" key="9">
    <source>
        <dbReference type="Pfam" id="PF23452"/>
    </source>
</evidence>
<dbReference type="Proteomes" id="UP000239899">
    <property type="component" value="Unassembled WGS sequence"/>
</dbReference>
<gene>
    <name evidence="10" type="ORF">C2E21_3449</name>
</gene>
<dbReference type="EMBL" id="LHPG02000006">
    <property type="protein sequence ID" value="PRW57731.1"/>
    <property type="molecule type" value="Genomic_DNA"/>
</dbReference>
<dbReference type="OrthoDB" id="10369400at2759"/>
<feature type="region of interest" description="Disordered" evidence="7">
    <location>
        <begin position="1"/>
        <end position="23"/>
    </location>
</feature>
<comment type="caution">
    <text evidence="10">The sequence shown here is derived from an EMBL/GenBank/DDBJ whole genome shotgun (WGS) entry which is preliminary data.</text>
</comment>
<keyword evidence="4 8" id="KW-0812">Transmembrane</keyword>
<dbReference type="InterPro" id="IPR056508">
    <property type="entry name" value="HPAT-like"/>
</dbReference>
<feature type="domain" description="Hydroxyproline O-arabinosyltransferase-like" evidence="9">
    <location>
        <begin position="85"/>
        <end position="377"/>
    </location>
</feature>
<evidence type="ECO:0000256" key="7">
    <source>
        <dbReference type="SAM" id="MobiDB-lite"/>
    </source>
</evidence>
<evidence type="ECO:0000256" key="1">
    <source>
        <dbReference type="ARBA" id="ARBA00004167"/>
    </source>
</evidence>
<feature type="transmembrane region" description="Helical" evidence="8">
    <location>
        <begin position="29"/>
        <end position="46"/>
    </location>
</feature>
<accession>A0A2P6TUK3</accession>
<protein>
    <recommendedName>
        <fullName evidence="9">Hydroxyproline O-arabinosyltransferase-like domain-containing protein</fullName>
    </recommendedName>
</protein>
<evidence type="ECO:0000313" key="10">
    <source>
        <dbReference type="EMBL" id="PRW57731.1"/>
    </source>
</evidence>
<keyword evidence="6 8" id="KW-0472">Membrane</keyword>
<evidence type="ECO:0000256" key="6">
    <source>
        <dbReference type="ARBA" id="ARBA00023136"/>
    </source>
</evidence>
<evidence type="ECO:0000256" key="3">
    <source>
        <dbReference type="ARBA" id="ARBA00022679"/>
    </source>
</evidence>
<keyword evidence="11" id="KW-1185">Reference proteome</keyword>
<evidence type="ECO:0000313" key="11">
    <source>
        <dbReference type="Proteomes" id="UP000239899"/>
    </source>
</evidence>
<evidence type="ECO:0000256" key="4">
    <source>
        <dbReference type="ARBA" id="ARBA00022692"/>
    </source>
</evidence>
<feature type="compositionally biased region" description="Basic and acidic residues" evidence="7">
    <location>
        <begin position="1"/>
        <end position="11"/>
    </location>
</feature>
<dbReference type="PANTHER" id="PTHR31485">
    <property type="entry name" value="PEPTIDYL SERINE ALPHA-GALACTOSYLTRANSFERASE"/>
    <property type="match status" value="1"/>
</dbReference>
<dbReference type="Pfam" id="PF23452">
    <property type="entry name" value="HPAT"/>
    <property type="match status" value="1"/>
</dbReference>
<evidence type="ECO:0000256" key="2">
    <source>
        <dbReference type="ARBA" id="ARBA00022676"/>
    </source>
</evidence>
<evidence type="ECO:0000256" key="8">
    <source>
        <dbReference type="SAM" id="Phobius"/>
    </source>
</evidence>
<comment type="subcellular location">
    <subcellularLocation>
        <location evidence="1">Membrane</location>
        <topology evidence="1">Single-pass membrane protein</topology>
    </subcellularLocation>
</comment>
<name>A0A2P6TUK3_CHLSO</name>
<dbReference type="AlphaFoldDB" id="A0A2P6TUK3"/>
<keyword evidence="3" id="KW-0808">Transferase</keyword>
<keyword evidence="5 8" id="KW-1133">Transmembrane helix</keyword>
<dbReference type="GO" id="GO:0016020">
    <property type="term" value="C:membrane"/>
    <property type="evidence" value="ECO:0007669"/>
    <property type="project" value="UniProtKB-SubCell"/>
</dbReference>
<organism evidence="10 11">
    <name type="scientific">Chlorella sorokiniana</name>
    <name type="common">Freshwater green alga</name>
    <dbReference type="NCBI Taxonomy" id="3076"/>
    <lineage>
        <taxon>Eukaryota</taxon>
        <taxon>Viridiplantae</taxon>
        <taxon>Chlorophyta</taxon>
        <taxon>core chlorophytes</taxon>
        <taxon>Trebouxiophyceae</taxon>
        <taxon>Chlorellales</taxon>
        <taxon>Chlorellaceae</taxon>
        <taxon>Chlorella clade</taxon>
        <taxon>Chlorella</taxon>
    </lineage>
</organism>
<dbReference type="PANTHER" id="PTHR31485:SF17">
    <property type="match status" value="1"/>
</dbReference>